<sequence>MTIINALKQGAVVLIALFSLSANSADVALIIDDIGYRQTDAAAFQLPSEVTFSILPHTPYSTEFAHRAAQQGREVMLHMPMEALAGNKLGPGALTTELTSPAIQQTLNHALASVPNAVGLNNHMGSRLTQMTRPMTATMEFLRQQQMFFIDSRTTRYSRAETIAQQTGLASARRHVFLDHYQDKRQIRFQFERLIRIAKKHQRAIGIAHPYPVTLEFLSEHLEELQARGIRLLPASELLSRYYRPEIARSAQFAEE</sequence>
<dbReference type="KEGG" id="salh:HMF8227_02775"/>
<dbReference type="AlphaFoldDB" id="A0A2S2E6E1"/>
<gene>
    <name evidence="2" type="ORF">HMF8227_02775</name>
</gene>
<proteinExistence type="predicted"/>
<feature type="signal peptide" evidence="1">
    <location>
        <begin position="1"/>
        <end position="24"/>
    </location>
</feature>
<evidence type="ECO:0000313" key="2">
    <source>
        <dbReference type="EMBL" id="AWL13226.1"/>
    </source>
</evidence>
<dbReference type="OrthoDB" id="9784811at2"/>
<organism evidence="2 3">
    <name type="scientific">Saliniradius amylolyticus</name>
    <dbReference type="NCBI Taxonomy" id="2183582"/>
    <lineage>
        <taxon>Bacteria</taxon>
        <taxon>Pseudomonadati</taxon>
        <taxon>Pseudomonadota</taxon>
        <taxon>Gammaproteobacteria</taxon>
        <taxon>Alteromonadales</taxon>
        <taxon>Alteromonadaceae</taxon>
        <taxon>Saliniradius</taxon>
    </lineage>
</organism>
<protein>
    <recommendedName>
        <fullName evidence="4">Divergent polysaccharide deacetylase family protein</fullName>
    </recommendedName>
</protein>
<name>A0A2S2E6E1_9ALTE</name>
<dbReference type="SUPFAM" id="SSF88713">
    <property type="entry name" value="Glycoside hydrolase/deacetylase"/>
    <property type="match status" value="1"/>
</dbReference>
<keyword evidence="3" id="KW-1185">Reference proteome</keyword>
<dbReference type="Proteomes" id="UP000245728">
    <property type="component" value="Chromosome"/>
</dbReference>
<evidence type="ECO:0000313" key="3">
    <source>
        <dbReference type="Proteomes" id="UP000245728"/>
    </source>
</evidence>
<evidence type="ECO:0000256" key="1">
    <source>
        <dbReference type="SAM" id="SignalP"/>
    </source>
</evidence>
<dbReference type="CDD" id="cd10936">
    <property type="entry name" value="CE4_DAC2"/>
    <property type="match status" value="1"/>
</dbReference>
<dbReference type="InterPro" id="IPR011330">
    <property type="entry name" value="Glyco_hydro/deAcase_b/a-brl"/>
</dbReference>
<feature type="chain" id="PRO_5015459252" description="Divergent polysaccharide deacetylase family protein" evidence="1">
    <location>
        <begin position="25"/>
        <end position="256"/>
    </location>
</feature>
<dbReference type="EMBL" id="CP029347">
    <property type="protein sequence ID" value="AWL13226.1"/>
    <property type="molecule type" value="Genomic_DNA"/>
</dbReference>
<dbReference type="RefSeq" id="WP_109340737.1">
    <property type="nucleotide sequence ID" value="NZ_CP029347.1"/>
</dbReference>
<dbReference type="GO" id="GO:0005975">
    <property type="term" value="P:carbohydrate metabolic process"/>
    <property type="evidence" value="ECO:0007669"/>
    <property type="project" value="InterPro"/>
</dbReference>
<dbReference type="InterPro" id="IPR006837">
    <property type="entry name" value="Divergent_DAC"/>
</dbReference>
<dbReference type="PANTHER" id="PTHR30105">
    <property type="entry name" value="UNCHARACTERIZED YIBQ-RELATED"/>
    <property type="match status" value="1"/>
</dbReference>
<keyword evidence="1" id="KW-0732">Signal</keyword>
<dbReference type="Pfam" id="PF04748">
    <property type="entry name" value="Polysacc_deac_2"/>
    <property type="match status" value="1"/>
</dbReference>
<accession>A0A2S2E6E1</accession>
<dbReference type="Gene3D" id="3.20.20.370">
    <property type="entry name" value="Glycoside hydrolase/deacetylase"/>
    <property type="match status" value="1"/>
</dbReference>
<dbReference type="PANTHER" id="PTHR30105:SF2">
    <property type="entry name" value="DIVERGENT POLYSACCHARIDE DEACETYLASE SUPERFAMILY"/>
    <property type="match status" value="1"/>
</dbReference>
<evidence type="ECO:0008006" key="4">
    <source>
        <dbReference type="Google" id="ProtNLM"/>
    </source>
</evidence>
<reference evidence="2 3" key="1">
    <citation type="submission" date="2018-05" db="EMBL/GenBank/DDBJ databases">
        <title>Salinimonas sp. HMF8227 Genome sequencing and assembly.</title>
        <authorList>
            <person name="Kang H."/>
            <person name="Kang J."/>
            <person name="Cha I."/>
            <person name="Kim H."/>
            <person name="Joh K."/>
        </authorList>
    </citation>
    <scope>NUCLEOTIDE SEQUENCE [LARGE SCALE GENOMIC DNA]</scope>
    <source>
        <strain evidence="2 3">HMF8227</strain>
    </source>
</reference>